<evidence type="ECO:0000256" key="1">
    <source>
        <dbReference type="SAM" id="Phobius"/>
    </source>
</evidence>
<keyword evidence="1" id="KW-0472">Membrane</keyword>
<comment type="caution">
    <text evidence="2">The sequence shown here is derived from an EMBL/GenBank/DDBJ whole genome shotgun (WGS) entry which is preliminary data.</text>
</comment>
<evidence type="ECO:0000313" key="2">
    <source>
        <dbReference type="EMBL" id="KAK4109084.1"/>
    </source>
</evidence>
<evidence type="ECO:0000313" key="3">
    <source>
        <dbReference type="Proteomes" id="UP001302812"/>
    </source>
</evidence>
<dbReference type="Proteomes" id="UP001302812">
    <property type="component" value="Unassembled WGS sequence"/>
</dbReference>
<reference evidence="2" key="1">
    <citation type="journal article" date="2023" name="Mol. Phylogenet. Evol.">
        <title>Genome-scale phylogeny and comparative genomics of the fungal order Sordariales.</title>
        <authorList>
            <person name="Hensen N."/>
            <person name="Bonometti L."/>
            <person name="Westerberg I."/>
            <person name="Brannstrom I.O."/>
            <person name="Guillou S."/>
            <person name="Cros-Aarteil S."/>
            <person name="Calhoun S."/>
            <person name="Haridas S."/>
            <person name="Kuo A."/>
            <person name="Mondo S."/>
            <person name="Pangilinan J."/>
            <person name="Riley R."/>
            <person name="LaButti K."/>
            <person name="Andreopoulos B."/>
            <person name="Lipzen A."/>
            <person name="Chen C."/>
            <person name="Yan M."/>
            <person name="Daum C."/>
            <person name="Ng V."/>
            <person name="Clum A."/>
            <person name="Steindorff A."/>
            <person name="Ohm R.A."/>
            <person name="Martin F."/>
            <person name="Silar P."/>
            <person name="Natvig D.O."/>
            <person name="Lalanne C."/>
            <person name="Gautier V."/>
            <person name="Ament-Velasquez S.L."/>
            <person name="Kruys A."/>
            <person name="Hutchinson M.I."/>
            <person name="Powell A.J."/>
            <person name="Barry K."/>
            <person name="Miller A.N."/>
            <person name="Grigoriev I.V."/>
            <person name="Debuchy R."/>
            <person name="Gladieux P."/>
            <person name="Hiltunen Thoren M."/>
            <person name="Johannesson H."/>
        </authorList>
    </citation>
    <scope>NUCLEOTIDE SEQUENCE</scope>
    <source>
        <strain evidence="2">CBS 508.74</strain>
    </source>
</reference>
<reference evidence="2" key="2">
    <citation type="submission" date="2023-05" db="EMBL/GenBank/DDBJ databases">
        <authorList>
            <consortium name="Lawrence Berkeley National Laboratory"/>
            <person name="Steindorff A."/>
            <person name="Hensen N."/>
            <person name="Bonometti L."/>
            <person name="Westerberg I."/>
            <person name="Brannstrom I.O."/>
            <person name="Guillou S."/>
            <person name="Cros-Aarteil S."/>
            <person name="Calhoun S."/>
            <person name="Haridas S."/>
            <person name="Kuo A."/>
            <person name="Mondo S."/>
            <person name="Pangilinan J."/>
            <person name="Riley R."/>
            <person name="Labutti K."/>
            <person name="Andreopoulos B."/>
            <person name="Lipzen A."/>
            <person name="Chen C."/>
            <person name="Yanf M."/>
            <person name="Daum C."/>
            <person name="Ng V."/>
            <person name="Clum A."/>
            <person name="Ohm R."/>
            <person name="Martin F."/>
            <person name="Silar P."/>
            <person name="Natvig D."/>
            <person name="Lalanne C."/>
            <person name="Gautier V."/>
            <person name="Ament-Velasquez S.L."/>
            <person name="Kruys A."/>
            <person name="Hutchinson M.I."/>
            <person name="Powell A.J."/>
            <person name="Barry K."/>
            <person name="Miller A.N."/>
            <person name="Grigoriev I.V."/>
            <person name="Debuchy R."/>
            <person name="Gladieux P."/>
            <person name="Thoren M.H."/>
            <person name="Johannesson H."/>
        </authorList>
    </citation>
    <scope>NUCLEOTIDE SEQUENCE</scope>
    <source>
        <strain evidence="2">CBS 508.74</strain>
    </source>
</reference>
<gene>
    <name evidence="2" type="ORF">N656DRAFT_783382</name>
</gene>
<protein>
    <submittedName>
        <fullName evidence="2">Uncharacterized protein</fullName>
    </submittedName>
</protein>
<accession>A0AAN6QHW7</accession>
<feature type="transmembrane region" description="Helical" evidence="1">
    <location>
        <begin position="29"/>
        <end position="49"/>
    </location>
</feature>
<keyword evidence="1" id="KW-0812">Transmembrane</keyword>
<organism evidence="2 3">
    <name type="scientific">Canariomyces notabilis</name>
    <dbReference type="NCBI Taxonomy" id="2074819"/>
    <lineage>
        <taxon>Eukaryota</taxon>
        <taxon>Fungi</taxon>
        <taxon>Dikarya</taxon>
        <taxon>Ascomycota</taxon>
        <taxon>Pezizomycotina</taxon>
        <taxon>Sordariomycetes</taxon>
        <taxon>Sordariomycetidae</taxon>
        <taxon>Sordariales</taxon>
        <taxon>Chaetomiaceae</taxon>
        <taxon>Canariomyces</taxon>
    </lineage>
</organism>
<keyword evidence="1" id="KW-1133">Transmembrane helix</keyword>
<dbReference type="AlphaFoldDB" id="A0AAN6QHW7"/>
<name>A0AAN6QHW7_9PEZI</name>
<proteinExistence type="predicted"/>
<dbReference type="GeneID" id="89940071"/>
<dbReference type="EMBL" id="MU853358">
    <property type="protein sequence ID" value="KAK4109084.1"/>
    <property type="molecule type" value="Genomic_DNA"/>
</dbReference>
<keyword evidence="3" id="KW-1185">Reference proteome</keyword>
<sequence length="171" mass="19680">MECSGRLTFDAILLLIIFAFFTFSFGLIIFLIILVLVLDIFLIFVVFYVPMRVWSAKEVQHQFHNSCHLRMTARREFRRKMAVNIRQQRLEKGLAPRCAEILAHIHMSVLCRVMWPTEVMVSNPFCDKWKVTYSSSSSSSLGRDTSSSSSSCFLLRPDMPNAGCSSVNWKD</sequence>
<dbReference type="RefSeq" id="XP_064666654.1">
    <property type="nucleotide sequence ID" value="XM_064815946.1"/>
</dbReference>